<name>A0A8T0C4G3_9GAMM</name>
<dbReference type="EMBL" id="AHCD03000043">
    <property type="protein sequence ID" value="KAF7783484.1"/>
    <property type="molecule type" value="Genomic_DNA"/>
</dbReference>
<evidence type="ECO:0000313" key="3">
    <source>
        <dbReference type="EMBL" id="KAF7783484.1"/>
    </source>
</evidence>
<sequence>MIMKTRILSGLTLSVVMLSGCQMMGSQPASPTVTTTAMTPKVAKFREIEVLYEALEEQAPEAENPVDPGFVSERHRKQVANYASQIALELSDSLLGVHPHSVAVTSFVSFDDTLRSSNQLGNQLSENLIHAFQKLGYAALDFKSLQQIQVTRSGDFVFSRDSRALPGKPDPSHVLSGTMIYRDRGVEVNARLLDFESRLVVASCMVTIPYFVLDSGATASR</sequence>
<proteinExistence type="predicted"/>
<dbReference type="InterPro" id="IPR041215">
    <property type="entry name" value="FlgO_dom"/>
</dbReference>
<gene>
    <name evidence="3" type="ORF">PRUB_a3267</name>
</gene>
<dbReference type="Pfam" id="PF17680">
    <property type="entry name" value="FlgO"/>
    <property type="match status" value="1"/>
</dbReference>
<dbReference type="PROSITE" id="PS51257">
    <property type="entry name" value="PROKAR_LIPOPROTEIN"/>
    <property type="match status" value="1"/>
</dbReference>
<protein>
    <recommendedName>
        <fullName evidence="2">FlgO domain-containing protein</fullName>
    </recommendedName>
</protein>
<dbReference type="Proteomes" id="UP000016480">
    <property type="component" value="Unassembled WGS sequence"/>
</dbReference>
<evidence type="ECO:0000259" key="2">
    <source>
        <dbReference type="Pfam" id="PF17680"/>
    </source>
</evidence>
<dbReference type="AlphaFoldDB" id="A0A8T0C4G3"/>
<feature type="chain" id="PRO_5035719285" description="FlgO domain-containing protein" evidence="1">
    <location>
        <begin position="29"/>
        <end position="221"/>
    </location>
</feature>
<comment type="caution">
    <text evidence="3">The sequence shown here is derived from an EMBL/GenBank/DDBJ whole genome shotgun (WGS) entry which is preliminary data.</text>
</comment>
<evidence type="ECO:0000313" key="4">
    <source>
        <dbReference type="Proteomes" id="UP000016480"/>
    </source>
</evidence>
<reference evidence="3 4" key="1">
    <citation type="journal article" date="2012" name="J. Bacteriol.">
        <title>Genome sequence of the cycloprodigiosin-producing bacterial strain Pseudoalteromonas rubra ATCC 29570(T).</title>
        <authorList>
            <person name="Xie B.B."/>
            <person name="Shu Y.L."/>
            <person name="Qin Q.L."/>
            <person name="Rong J.C."/>
            <person name="Zhang X.Y."/>
            <person name="Chen X.L."/>
            <person name="Zhou B.C."/>
            <person name="Zhang Y.Z."/>
        </authorList>
    </citation>
    <scope>NUCLEOTIDE SEQUENCE [LARGE SCALE GENOMIC DNA]</scope>
    <source>
        <strain evidence="3 4">DSM 6842</strain>
    </source>
</reference>
<evidence type="ECO:0000256" key="1">
    <source>
        <dbReference type="SAM" id="SignalP"/>
    </source>
</evidence>
<keyword evidence="1" id="KW-0732">Signal</keyword>
<accession>A0A8T0C4G3</accession>
<feature type="signal peptide" evidence="1">
    <location>
        <begin position="1"/>
        <end position="28"/>
    </location>
</feature>
<organism evidence="3 4">
    <name type="scientific">Pseudoalteromonas rubra</name>
    <dbReference type="NCBI Taxonomy" id="43658"/>
    <lineage>
        <taxon>Bacteria</taxon>
        <taxon>Pseudomonadati</taxon>
        <taxon>Pseudomonadota</taxon>
        <taxon>Gammaproteobacteria</taxon>
        <taxon>Alteromonadales</taxon>
        <taxon>Pseudoalteromonadaceae</taxon>
        <taxon>Pseudoalteromonas</taxon>
    </lineage>
</organism>
<feature type="domain" description="FlgO" evidence="2">
    <location>
        <begin position="85"/>
        <end position="212"/>
    </location>
</feature>